<keyword evidence="5 8" id="KW-1133">Transmembrane helix</keyword>
<dbReference type="InterPro" id="IPR003439">
    <property type="entry name" value="ABC_transporter-like_ATP-bd"/>
</dbReference>
<dbReference type="Pfam" id="PF00005">
    <property type="entry name" value="ABC_tran"/>
    <property type="match status" value="1"/>
</dbReference>
<evidence type="ECO:0000313" key="11">
    <source>
        <dbReference type="Proteomes" id="UP000006659"/>
    </source>
</evidence>
<keyword evidence="4" id="KW-1278">Translocase</keyword>
<dbReference type="Gene3D" id="3.40.50.300">
    <property type="entry name" value="P-loop containing nucleotide triphosphate hydrolases"/>
    <property type="match status" value="1"/>
</dbReference>
<keyword evidence="2" id="KW-0997">Cell inner membrane</keyword>
<evidence type="ECO:0000256" key="4">
    <source>
        <dbReference type="ARBA" id="ARBA00022967"/>
    </source>
</evidence>
<dbReference type="AlphaFoldDB" id="G0HH42"/>
<dbReference type="GO" id="GO:0016887">
    <property type="term" value="F:ATP hydrolysis activity"/>
    <property type="evidence" value="ECO:0007669"/>
    <property type="project" value="InterPro"/>
</dbReference>
<gene>
    <name evidence="10" type="ordered locus">CVAR_2852</name>
</gene>
<organism evidence="10 11">
    <name type="scientific">Corynebacterium variabile (strain DSM 44702 / CIP 107183 / JCM 12073 / NCIMB 30131)</name>
    <name type="common">Corynebacterium mooreparkense</name>
    <dbReference type="NCBI Taxonomy" id="858619"/>
    <lineage>
        <taxon>Bacteria</taxon>
        <taxon>Bacillati</taxon>
        <taxon>Actinomycetota</taxon>
        <taxon>Actinomycetes</taxon>
        <taxon>Mycobacteriales</taxon>
        <taxon>Corynebacteriaceae</taxon>
        <taxon>Corynebacterium</taxon>
    </lineage>
</organism>
<keyword evidence="10" id="KW-0067">ATP-binding</keyword>
<dbReference type="PANTHER" id="PTHR24221">
    <property type="entry name" value="ATP-BINDING CASSETTE SUB-FAMILY B"/>
    <property type="match status" value="1"/>
</dbReference>
<dbReference type="Gene3D" id="1.20.1560.10">
    <property type="entry name" value="ABC transporter type 1, transmembrane domain"/>
    <property type="match status" value="1"/>
</dbReference>
<feature type="transmembrane region" description="Helical" evidence="8">
    <location>
        <begin position="174"/>
        <end position="195"/>
    </location>
</feature>
<dbReference type="GO" id="GO:0140359">
    <property type="term" value="F:ABC-type transporter activity"/>
    <property type="evidence" value="ECO:0007669"/>
    <property type="project" value="InterPro"/>
</dbReference>
<dbReference type="STRING" id="858619.CVAR_2852"/>
<dbReference type="Proteomes" id="UP000006659">
    <property type="component" value="Chromosome"/>
</dbReference>
<evidence type="ECO:0000256" key="7">
    <source>
        <dbReference type="ARBA" id="ARBA00023455"/>
    </source>
</evidence>
<evidence type="ECO:0000259" key="9">
    <source>
        <dbReference type="PROSITE" id="PS50929"/>
    </source>
</evidence>
<keyword evidence="6 8" id="KW-0472">Membrane</keyword>
<comment type="similarity">
    <text evidence="7">Belongs to the ABC transporter superfamily. Siderophore-Fe(3+) uptake transporter (SIUT) (TC 3.A.1.21) family.</text>
</comment>
<dbReference type="InterPro" id="IPR011527">
    <property type="entry name" value="ABC1_TM_dom"/>
</dbReference>
<feature type="transmembrane region" description="Helical" evidence="8">
    <location>
        <begin position="62"/>
        <end position="86"/>
    </location>
</feature>
<reference evidence="10 11" key="1">
    <citation type="journal article" date="2011" name="BMC Genomics">
        <title>Complete genome sequence of Corynebacterium variabile DSM 44702 isolated from the surface of smear-ripened cheeses and insights into cheese ripening and flavor generation.</title>
        <authorList>
            <person name="Schroeder J."/>
            <person name="Maus I."/>
            <person name="Trost E."/>
            <person name="Tauch A."/>
        </authorList>
    </citation>
    <scope>NUCLEOTIDE SEQUENCE [LARGE SCALE GENOMIC DNA]</scope>
    <source>
        <strain evidence="11">DSM 44702 / JCM 12073 / NCIMB 30131</strain>
    </source>
</reference>
<feature type="transmembrane region" description="Helical" evidence="8">
    <location>
        <begin position="98"/>
        <end position="116"/>
    </location>
</feature>
<evidence type="ECO:0000256" key="6">
    <source>
        <dbReference type="ARBA" id="ARBA00023136"/>
    </source>
</evidence>
<keyword evidence="10" id="KW-0547">Nucleotide-binding</keyword>
<evidence type="ECO:0000256" key="8">
    <source>
        <dbReference type="SAM" id="Phobius"/>
    </source>
</evidence>
<dbReference type="CDD" id="cd07346">
    <property type="entry name" value="ABC_6TM_exporters"/>
    <property type="match status" value="1"/>
</dbReference>
<dbReference type="PROSITE" id="PS50929">
    <property type="entry name" value="ABC_TM1F"/>
    <property type="match status" value="1"/>
</dbReference>
<comment type="subcellular location">
    <subcellularLocation>
        <location evidence="1">Cell inner membrane</location>
        <topology evidence="1">Multi-pass membrane protein</topology>
    </subcellularLocation>
</comment>
<dbReference type="HOGENOM" id="CLU_000604_84_3_11"/>
<dbReference type="Pfam" id="PF00664">
    <property type="entry name" value="ABC_membrane"/>
    <property type="match status" value="1"/>
</dbReference>
<feature type="transmembrane region" description="Helical" evidence="8">
    <location>
        <begin position="201"/>
        <end position="221"/>
    </location>
</feature>
<dbReference type="InterPro" id="IPR039421">
    <property type="entry name" value="Type_1_exporter"/>
</dbReference>
<evidence type="ECO:0000313" key="10">
    <source>
        <dbReference type="EMBL" id="AEK38192.1"/>
    </source>
</evidence>
<sequence length="575" mass="59296">MRPDPATHPDSALRSRFLGIRWPLFFQAAPKPPASSPVMCATSTTPAQFTWRVILAAKHWTLPAGVLQIISQVAATFTPVIAGLAIDHGVRDGNARTLTGWLVVLAVVVVAGSLIGRTGSRMGLYGMQQVQHRLRMQVTDRLLDPAGMADRRLGGALLSVATSDVFRLAAAMQLLVYPVGQIAAVLAAGVILLVIAWPLGLAILLGTPALLWLMTVAGRPLQRRSQVQQRRVAAATGQAADLITGYRVIKGLRAEDVSADRYRTVSATARDGAVAVHGSRGVYLGAMGAVSAVFLAALTVSAAGLALGGHLTVGQLISVVGVLQFLMGPLNGLGNSIGTTWATAVSSAGRVLTVLNADVARTGGSACLPGAPVAVTVHCDPPLTVAAGECLGVRSSGPAARELMASLSDGRVTLVTENSTVSGTDLPVEVYRRTVLTPPHTADLADATLAENLTAGGSADDGGVGDGVHTGERVDRALYASASTDILDGLPDGLDSRVGEGGTRLSGGQRQRIALARALTADAPVLVLHDPTTAVDAVTEHTIAGRLPGARDDRMTIIITESAALLAACDRVVDL</sequence>
<evidence type="ECO:0000256" key="2">
    <source>
        <dbReference type="ARBA" id="ARBA00022519"/>
    </source>
</evidence>
<dbReference type="SUPFAM" id="SSF52540">
    <property type="entry name" value="P-loop containing nucleoside triphosphate hydrolases"/>
    <property type="match status" value="1"/>
</dbReference>
<keyword evidence="3 8" id="KW-0812">Transmembrane</keyword>
<evidence type="ECO:0000256" key="3">
    <source>
        <dbReference type="ARBA" id="ARBA00022692"/>
    </source>
</evidence>
<dbReference type="PROSITE" id="PS00211">
    <property type="entry name" value="ABC_TRANSPORTER_1"/>
    <property type="match status" value="1"/>
</dbReference>
<dbReference type="PANTHER" id="PTHR24221:SF654">
    <property type="entry name" value="ATP-BINDING CASSETTE SUB-FAMILY B MEMBER 6"/>
    <property type="match status" value="1"/>
</dbReference>
<dbReference type="GO" id="GO:0005524">
    <property type="term" value="F:ATP binding"/>
    <property type="evidence" value="ECO:0007669"/>
    <property type="project" value="UniProtKB-KW"/>
</dbReference>
<name>G0HH42_CORVD</name>
<dbReference type="eggNOG" id="COG1132">
    <property type="taxonomic scope" value="Bacteria"/>
</dbReference>
<dbReference type="InterPro" id="IPR036640">
    <property type="entry name" value="ABC1_TM_sf"/>
</dbReference>
<feature type="transmembrane region" description="Helical" evidence="8">
    <location>
        <begin position="282"/>
        <end position="307"/>
    </location>
</feature>
<feature type="domain" description="ABC transmembrane type-1" evidence="9">
    <location>
        <begin position="64"/>
        <end position="339"/>
    </location>
</feature>
<dbReference type="InterPro" id="IPR017871">
    <property type="entry name" value="ABC_transporter-like_CS"/>
</dbReference>
<evidence type="ECO:0000256" key="1">
    <source>
        <dbReference type="ARBA" id="ARBA00004429"/>
    </source>
</evidence>
<dbReference type="EMBL" id="CP002917">
    <property type="protein sequence ID" value="AEK38192.1"/>
    <property type="molecule type" value="Genomic_DNA"/>
</dbReference>
<dbReference type="RefSeq" id="WP_014011325.1">
    <property type="nucleotide sequence ID" value="NC_015859.1"/>
</dbReference>
<keyword evidence="2" id="KW-1003">Cell membrane</keyword>
<proteinExistence type="inferred from homology"/>
<dbReference type="InterPro" id="IPR027417">
    <property type="entry name" value="P-loop_NTPase"/>
</dbReference>
<protein>
    <submittedName>
        <fullName evidence="10">ABC transport system permease protein / ATP-binding protein</fullName>
    </submittedName>
</protein>
<dbReference type="SUPFAM" id="SSF90123">
    <property type="entry name" value="ABC transporter transmembrane region"/>
    <property type="match status" value="1"/>
</dbReference>
<accession>G0HH42</accession>
<dbReference type="GO" id="GO:0005886">
    <property type="term" value="C:plasma membrane"/>
    <property type="evidence" value="ECO:0007669"/>
    <property type="project" value="UniProtKB-SubCell"/>
</dbReference>
<evidence type="ECO:0000256" key="5">
    <source>
        <dbReference type="ARBA" id="ARBA00022989"/>
    </source>
</evidence>
<dbReference type="KEGG" id="cva:CVAR_2852"/>